<feature type="region of interest" description="Disordered" evidence="4">
    <location>
        <begin position="467"/>
        <end position="490"/>
    </location>
</feature>
<dbReference type="PROSITE" id="PS50081">
    <property type="entry name" value="ZF_DAG_PE_2"/>
    <property type="match status" value="1"/>
</dbReference>
<keyword evidence="2" id="KW-0677">Repeat</keyword>
<proteinExistence type="predicted"/>
<evidence type="ECO:0000256" key="2">
    <source>
        <dbReference type="ARBA" id="ARBA00022737"/>
    </source>
</evidence>
<dbReference type="AlphaFoldDB" id="A0A7J0HDZ4"/>
<accession>A0A7J0HDZ4</accession>
<dbReference type="PANTHER" id="PTHR46288">
    <property type="entry name" value="PHORBOL-ESTER/DAG-TYPE DOMAIN-CONTAINING PROTEIN"/>
    <property type="match status" value="1"/>
</dbReference>
<sequence length="563" mass="63051">MEEPETNRLSHHFSHEHELEHTRSPPKENNNTCFGCKLNILSGNATFGPNPFTCSPAETRIFNPYDFQCDLCKKKPVTTGGFTVAGCANLMLILLVPLRTKVQSGFNINQSQPQDQLNQISEDLIVPSYQFIEACFSIDFAKSLMGGDQLHAMEDMPEVKTSHNSYAVLPKGVLDQLKPAKQGLTLENKQDLITGSQYYRDPNPKNGLNFKFSTAHTWMGLGQESQKRKANVRDGTDDIESMKSDTVSLVMNRKANVRDGTEDIESMKSDTVSLVIRTKEREREGAMSTLEADQVLRHFSHQHPLELVNFHPAPTQKTTCSCCQREASGWLYHCTVCAYSLHKSCCAKFPRTLTHMVDENHKLTLLSSPAYPEGAFVCNACGSSGTGFCYHCKECQIDLHPICAFMPSKIDHSAHDHTLNLCFSPPYDEKTFDCDICLGSGSDHWLYRCDSCEFDAHMKCAMAKTQRQTISANPRRQEKPQLATNNCFSPPQVPHDQPDLGIPYIQTQHNPIPLNGLFSDGAQVSPIPYIETQHNPVPRNGLFSDGAQVYTQIDRYLKLANHA</sequence>
<evidence type="ECO:0000313" key="7">
    <source>
        <dbReference type="Proteomes" id="UP000585474"/>
    </source>
</evidence>
<evidence type="ECO:0000256" key="3">
    <source>
        <dbReference type="ARBA" id="ARBA00022833"/>
    </source>
</evidence>
<dbReference type="InterPro" id="IPR046349">
    <property type="entry name" value="C1-like_sf"/>
</dbReference>
<reference evidence="6 7" key="1">
    <citation type="submission" date="2019-07" db="EMBL/GenBank/DDBJ databases">
        <title>De Novo Assembly of kiwifruit Actinidia rufa.</title>
        <authorList>
            <person name="Sugita-Konishi S."/>
            <person name="Sato K."/>
            <person name="Mori E."/>
            <person name="Abe Y."/>
            <person name="Kisaki G."/>
            <person name="Hamano K."/>
            <person name="Suezawa K."/>
            <person name="Otani M."/>
            <person name="Fukuda T."/>
            <person name="Manabe T."/>
            <person name="Gomi K."/>
            <person name="Tabuchi M."/>
            <person name="Akimitsu K."/>
            <person name="Kataoka I."/>
        </authorList>
    </citation>
    <scope>NUCLEOTIDE SEQUENCE [LARGE SCALE GENOMIC DNA]</scope>
    <source>
        <strain evidence="7">cv. Fuchu</strain>
    </source>
</reference>
<feature type="compositionally biased region" description="Basic and acidic residues" evidence="4">
    <location>
        <begin position="1"/>
        <end position="26"/>
    </location>
</feature>
<gene>
    <name evidence="6" type="ORF">Acr_29g0000960</name>
</gene>
<dbReference type="InterPro" id="IPR004146">
    <property type="entry name" value="DC1"/>
</dbReference>
<organism evidence="6 7">
    <name type="scientific">Actinidia rufa</name>
    <dbReference type="NCBI Taxonomy" id="165716"/>
    <lineage>
        <taxon>Eukaryota</taxon>
        <taxon>Viridiplantae</taxon>
        <taxon>Streptophyta</taxon>
        <taxon>Embryophyta</taxon>
        <taxon>Tracheophyta</taxon>
        <taxon>Spermatophyta</taxon>
        <taxon>Magnoliopsida</taxon>
        <taxon>eudicotyledons</taxon>
        <taxon>Gunneridae</taxon>
        <taxon>Pentapetalae</taxon>
        <taxon>asterids</taxon>
        <taxon>Ericales</taxon>
        <taxon>Actinidiaceae</taxon>
        <taxon>Actinidia</taxon>
    </lineage>
</organism>
<evidence type="ECO:0000313" key="6">
    <source>
        <dbReference type="EMBL" id="GFZ20934.1"/>
    </source>
</evidence>
<dbReference type="Proteomes" id="UP000585474">
    <property type="component" value="Unassembled WGS sequence"/>
</dbReference>
<name>A0A7J0HDZ4_9ERIC</name>
<dbReference type="InterPro" id="IPR002219">
    <property type="entry name" value="PKC_DAG/PE"/>
</dbReference>
<dbReference type="PANTHER" id="PTHR46288:SF69">
    <property type="entry name" value="DC1 DOMAIN-CONTAINING PROTEIN"/>
    <property type="match status" value="1"/>
</dbReference>
<comment type="caution">
    <text evidence="6">The sequence shown here is derived from an EMBL/GenBank/DDBJ whole genome shotgun (WGS) entry which is preliminary data.</text>
</comment>
<dbReference type="GO" id="GO:0046872">
    <property type="term" value="F:metal ion binding"/>
    <property type="evidence" value="ECO:0007669"/>
    <property type="project" value="UniProtKB-KW"/>
</dbReference>
<dbReference type="OrthoDB" id="1877533at2759"/>
<feature type="domain" description="Phorbol-ester/DAG-type" evidence="5">
    <location>
        <begin position="302"/>
        <end position="353"/>
    </location>
</feature>
<evidence type="ECO:0000256" key="4">
    <source>
        <dbReference type="SAM" id="MobiDB-lite"/>
    </source>
</evidence>
<dbReference type="SUPFAM" id="SSF57889">
    <property type="entry name" value="Cysteine-rich domain"/>
    <property type="match status" value="2"/>
</dbReference>
<dbReference type="Pfam" id="PF03107">
    <property type="entry name" value="C1_2"/>
    <property type="match status" value="3"/>
</dbReference>
<feature type="region of interest" description="Disordered" evidence="4">
    <location>
        <begin position="1"/>
        <end position="27"/>
    </location>
</feature>
<evidence type="ECO:0000259" key="5">
    <source>
        <dbReference type="PROSITE" id="PS50081"/>
    </source>
</evidence>
<evidence type="ECO:0000256" key="1">
    <source>
        <dbReference type="ARBA" id="ARBA00022723"/>
    </source>
</evidence>
<keyword evidence="1" id="KW-0479">Metal-binding</keyword>
<protein>
    <recommendedName>
        <fullName evidence="5">Phorbol-ester/DAG-type domain-containing protein</fullName>
    </recommendedName>
</protein>
<keyword evidence="7" id="KW-1185">Reference proteome</keyword>
<keyword evidence="3" id="KW-0862">Zinc</keyword>
<dbReference type="EMBL" id="BJWL01000029">
    <property type="protein sequence ID" value="GFZ20934.1"/>
    <property type="molecule type" value="Genomic_DNA"/>
</dbReference>